<feature type="region of interest" description="Disordered" evidence="12">
    <location>
        <begin position="450"/>
        <end position="500"/>
    </location>
</feature>
<evidence type="ECO:0000256" key="8">
    <source>
        <dbReference type="ARBA" id="ARBA00022833"/>
    </source>
</evidence>
<evidence type="ECO:0000313" key="15">
    <source>
        <dbReference type="EMBL" id="KAH7138595.1"/>
    </source>
</evidence>
<dbReference type="GO" id="GO:0016740">
    <property type="term" value="F:transferase activity"/>
    <property type="evidence" value="ECO:0007669"/>
    <property type="project" value="UniProtKB-KW"/>
</dbReference>
<feature type="domain" description="RING-type" evidence="14">
    <location>
        <begin position="331"/>
        <end position="374"/>
    </location>
</feature>
<organism evidence="15 16">
    <name type="scientific">Dendryphion nanum</name>
    <dbReference type="NCBI Taxonomy" id="256645"/>
    <lineage>
        <taxon>Eukaryota</taxon>
        <taxon>Fungi</taxon>
        <taxon>Dikarya</taxon>
        <taxon>Ascomycota</taxon>
        <taxon>Pezizomycotina</taxon>
        <taxon>Dothideomycetes</taxon>
        <taxon>Pleosporomycetidae</taxon>
        <taxon>Pleosporales</taxon>
        <taxon>Torulaceae</taxon>
        <taxon>Dendryphion</taxon>
    </lineage>
</organism>
<reference evidence="15" key="1">
    <citation type="journal article" date="2021" name="Nat. Commun.">
        <title>Genetic determinants of endophytism in the Arabidopsis root mycobiome.</title>
        <authorList>
            <person name="Mesny F."/>
            <person name="Miyauchi S."/>
            <person name="Thiergart T."/>
            <person name="Pickel B."/>
            <person name="Atanasova L."/>
            <person name="Karlsson M."/>
            <person name="Huettel B."/>
            <person name="Barry K.W."/>
            <person name="Haridas S."/>
            <person name="Chen C."/>
            <person name="Bauer D."/>
            <person name="Andreopoulos W."/>
            <person name="Pangilinan J."/>
            <person name="LaButti K."/>
            <person name="Riley R."/>
            <person name="Lipzen A."/>
            <person name="Clum A."/>
            <person name="Drula E."/>
            <person name="Henrissat B."/>
            <person name="Kohler A."/>
            <person name="Grigoriev I.V."/>
            <person name="Martin F.M."/>
            <person name="Hacquard S."/>
        </authorList>
    </citation>
    <scope>NUCLEOTIDE SEQUENCE</scope>
    <source>
        <strain evidence="15">MPI-CAGE-CH-0243</strain>
    </source>
</reference>
<dbReference type="CDD" id="cd16454">
    <property type="entry name" value="RING-H2_PA-TM-RING"/>
    <property type="match status" value="1"/>
</dbReference>
<keyword evidence="8" id="KW-0862">Zinc</keyword>
<dbReference type="PANTHER" id="PTHR45768">
    <property type="entry name" value="E3 UBIQUITIN-PROTEIN LIGASE RNF13-LIKE"/>
    <property type="match status" value="1"/>
</dbReference>
<dbReference type="GO" id="GO:0008270">
    <property type="term" value="F:zinc ion binding"/>
    <property type="evidence" value="ECO:0007669"/>
    <property type="project" value="UniProtKB-KW"/>
</dbReference>
<evidence type="ECO:0000256" key="5">
    <source>
        <dbReference type="ARBA" id="ARBA00022723"/>
    </source>
</evidence>
<keyword evidence="7" id="KW-0833">Ubl conjugation pathway</keyword>
<dbReference type="Pfam" id="PF13639">
    <property type="entry name" value="zf-RING_2"/>
    <property type="match status" value="1"/>
</dbReference>
<feature type="compositionally biased region" description="Basic and acidic residues" evidence="12">
    <location>
        <begin position="291"/>
        <end position="300"/>
    </location>
</feature>
<dbReference type="Proteomes" id="UP000700596">
    <property type="component" value="Unassembled WGS sequence"/>
</dbReference>
<dbReference type="PANTHER" id="PTHR45768:SF18">
    <property type="entry name" value="RING-H2 FINGER PROTEIN ATL47-RELATED"/>
    <property type="match status" value="1"/>
</dbReference>
<keyword evidence="10 13" id="KW-0472">Membrane</keyword>
<protein>
    <recommendedName>
        <fullName evidence="14">RING-type domain-containing protein</fullName>
    </recommendedName>
</protein>
<evidence type="ECO:0000256" key="4">
    <source>
        <dbReference type="ARBA" id="ARBA00022692"/>
    </source>
</evidence>
<evidence type="ECO:0000256" key="10">
    <source>
        <dbReference type="ARBA" id="ARBA00023136"/>
    </source>
</evidence>
<comment type="caution">
    <text evidence="15">The sequence shown here is derived from an EMBL/GenBank/DDBJ whole genome shotgun (WGS) entry which is preliminary data.</text>
</comment>
<feature type="compositionally biased region" description="Low complexity" evidence="12">
    <location>
        <begin position="481"/>
        <end position="492"/>
    </location>
</feature>
<accession>A0A9P9EIQ9</accession>
<feature type="compositionally biased region" description="Polar residues" evidence="12">
    <location>
        <begin position="311"/>
        <end position="321"/>
    </location>
</feature>
<evidence type="ECO:0000256" key="11">
    <source>
        <dbReference type="PROSITE-ProRule" id="PRU00175"/>
    </source>
</evidence>
<keyword evidence="6 11" id="KW-0863">Zinc-finger</keyword>
<dbReference type="GO" id="GO:0016020">
    <property type="term" value="C:membrane"/>
    <property type="evidence" value="ECO:0007669"/>
    <property type="project" value="UniProtKB-SubCell"/>
</dbReference>
<evidence type="ECO:0000256" key="3">
    <source>
        <dbReference type="ARBA" id="ARBA00022679"/>
    </source>
</evidence>
<feature type="transmembrane region" description="Helical" evidence="13">
    <location>
        <begin position="220"/>
        <end position="245"/>
    </location>
</feature>
<dbReference type="PROSITE" id="PS50089">
    <property type="entry name" value="ZF_RING_2"/>
    <property type="match status" value="1"/>
</dbReference>
<dbReference type="OrthoDB" id="21204at2759"/>
<evidence type="ECO:0000259" key="14">
    <source>
        <dbReference type="PROSITE" id="PS50089"/>
    </source>
</evidence>
<comment type="subcellular location">
    <subcellularLocation>
        <location evidence="1">Membrane</location>
        <topology evidence="1">Single-pass membrane protein</topology>
    </subcellularLocation>
</comment>
<evidence type="ECO:0000313" key="16">
    <source>
        <dbReference type="Proteomes" id="UP000700596"/>
    </source>
</evidence>
<evidence type="ECO:0000256" key="1">
    <source>
        <dbReference type="ARBA" id="ARBA00004167"/>
    </source>
</evidence>
<dbReference type="InterPro" id="IPR013083">
    <property type="entry name" value="Znf_RING/FYVE/PHD"/>
</dbReference>
<gene>
    <name evidence="15" type="ORF">B0J11DRAFT_450977</name>
</gene>
<proteinExistence type="predicted"/>
<evidence type="ECO:0000256" key="9">
    <source>
        <dbReference type="ARBA" id="ARBA00022989"/>
    </source>
</evidence>
<feature type="region of interest" description="Disordered" evidence="12">
    <location>
        <begin position="287"/>
        <end position="323"/>
    </location>
</feature>
<dbReference type="Gene3D" id="3.30.40.10">
    <property type="entry name" value="Zinc/RING finger domain, C3HC4 (zinc finger)"/>
    <property type="match status" value="1"/>
</dbReference>
<dbReference type="EMBL" id="JAGMWT010000001">
    <property type="protein sequence ID" value="KAH7138595.1"/>
    <property type="molecule type" value="Genomic_DNA"/>
</dbReference>
<keyword evidence="16" id="KW-1185">Reference proteome</keyword>
<dbReference type="SMART" id="SM00184">
    <property type="entry name" value="RING"/>
    <property type="match status" value="1"/>
</dbReference>
<dbReference type="SUPFAM" id="SSF57850">
    <property type="entry name" value="RING/U-box"/>
    <property type="match status" value="1"/>
</dbReference>
<dbReference type="InterPro" id="IPR001841">
    <property type="entry name" value="Znf_RING"/>
</dbReference>
<evidence type="ECO:0000256" key="13">
    <source>
        <dbReference type="SAM" id="Phobius"/>
    </source>
</evidence>
<evidence type="ECO:0000256" key="7">
    <source>
        <dbReference type="ARBA" id="ARBA00022786"/>
    </source>
</evidence>
<evidence type="ECO:0000256" key="12">
    <source>
        <dbReference type="SAM" id="MobiDB-lite"/>
    </source>
</evidence>
<keyword evidence="9 13" id="KW-1133">Transmembrane helix</keyword>
<evidence type="ECO:0000256" key="6">
    <source>
        <dbReference type="ARBA" id="ARBA00022771"/>
    </source>
</evidence>
<evidence type="ECO:0000256" key="2">
    <source>
        <dbReference type="ARBA" id="ARBA00004906"/>
    </source>
</evidence>
<keyword evidence="3" id="KW-0808">Transferase</keyword>
<comment type="pathway">
    <text evidence="2">Protein modification; protein ubiquitination.</text>
</comment>
<keyword evidence="5" id="KW-0479">Metal-binding</keyword>
<sequence>MSARSIGVYTIAFPDPSKNTLVDKDFVTLRSNISFQYQILDGIQTLSPKNSDRGSDPYGLLYVPDLRSDGCKREEERHVKSNVTRKANLPQSTTTEYAFIAVAPWLSPNCTIEYFESARTSPVKAFFVFQPGDSAQQPPPMSDPSWNLHDGGAWKAANNFPTYALLPIGGTWIMNALSAYSGNVTDAPNNTTLVRLFSPDDYIRIWATVNIEGGNQLPSLWVFLVIVLGILIVVILATSSFMHIIQRRRRNDLRRRVINGEVNLETLGVKRLTVPQDFLEKLPLSTYTSKNNEDPEKDQTHGAPPLARRSSAPTVPSSHNDPQPAFLQPTCPICIDDFEPSESQVRELPCRHIFHPECIDTFLLNNSSLCPMCKKSVLPKGYCPTKITNAMVRRERMLTRMRRNSAMRAQAGAVGNGQTQIPAGASNTSGLFSSLGSRIGGAVTGRRVFSAPARTQTNDIEMGTAGPPPLSSVPETTPAVQSQSQSQLSPSPERIGRPPNVNRREWAQQRALALLGHHHGSTNGVEEEENVPNWKRRLRKVFPGFR</sequence>
<dbReference type="AlphaFoldDB" id="A0A9P9EIQ9"/>
<keyword evidence="4 13" id="KW-0812">Transmembrane</keyword>
<name>A0A9P9EIQ9_9PLEO</name>